<proteinExistence type="inferred from homology"/>
<dbReference type="EC" id="5.3.1.1" evidence="4"/>
<accession>A0AAV4LN54</accession>
<evidence type="ECO:0000256" key="4">
    <source>
        <dbReference type="RuleBase" id="RU363013"/>
    </source>
</evidence>
<dbReference type="PANTHER" id="PTHR21139:SF2">
    <property type="entry name" value="TRIOSEPHOSPHATE ISOMERASE"/>
    <property type="match status" value="1"/>
</dbReference>
<dbReference type="GO" id="GO:0004807">
    <property type="term" value="F:triose-phosphate isomerase activity"/>
    <property type="evidence" value="ECO:0007669"/>
    <property type="project" value="UniProtKB-EC"/>
</dbReference>
<dbReference type="GO" id="GO:0006096">
    <property type="term" value="P:glycolytic process"/>
    <property type="evidence" value="ECO:0007669"/>
    <property type="project" value="UniProtKB-KW"/>
</dbReference>
<evidence type="ECO:0000256" key="1">
    <source>
        <dbReference type="ARBA" id="ARBA00007422"/>
    </source>
</evidence>
<keyword evidence="4" id="KW-0312">Gluconeogenesis</keyword>
<dbReference type="InterPro" id="IPR035990">
    <property type="entry name" value="TIM_sf"/>
</dbReference>
<dbReference type="SUPFAM" id="SSF51351">
    <property type="entry name" value="Triosephosphate isomerase (TIM)"/>
    <property type="match status" value="1"/>
</dbReference>
<dbReference type="GO" id="GO:0019563">
    <property type="term" value="P:glycerol catabolic process"/>
    <property type="evidence" value="ECO:0007669"/>
    <property type="project" value="TreeGrafter"/>
</dbReference>
<evidence type="ECO:0000256" key="2">
    <source>
        <dbReference type="ARBA" id="ARBA00011738"/>
    </source>
</evidence>
<keyword evidence="6" id="KW-1185">Reference proteome</keyword>
<evidence type="ECO:0000313" key="5">
    <source>
        <dbReference type="EMBL" id="GIX61573.1"/>
    </source>
</evidence>
<keyword evidence="4" id="KW-0324">Glycolysis</keyword>
<comment type="caution">
    <text evidence="5">The sequence shown here is derived from an EMBL/GenBank/DDBJ whole genome shotgun (WGS) entry which is preliminary data.</text>
</comment>
<organism evidence="5 6">
    <name type="scientific">Babesia caballi</name>
    <dbReference type="NCBI Taxonomy" id="5871"/>
    <lineage>
        <taxon>Eukaryota</taxon>
        <taxon>Sar</taxon>
        <taxon>Alveolata</taxon>
        <taxon>Apicomplexa</taxon>
        <taxon>Aconoidasida</taxon>
        <taxon>Piroplasmida</taxon>
        <taxon>Babesiidae</taxon>
        <taxon>Babesia</taxon>
    </lineage>
</organism>
<comment type="similarity">
    <text evidence="1 4">Belongs to the triosephosphate isomerase family.</text>
</comment>
<gene>
    <name evidence="5" type="ORF">BcabD6B2_10080</name>
</gene>
<dbReference type="CDD" id="cd00311">
    <property type="entry name" value="TIM"/>
    <property type="match status" value="1"/>
</dbReference>
<dbReference type="GO" id="GO:0046166">
    <property type="term" value="P:glyceraldehyde-3-phosphate biosynthetic process"/>
    <property type="evidence" value="ECO:0007669"/>
    <property type="project" value="TreeGrafter"/>
</dbReference>
<dbReference type="NCBIfam" id="TIGR00419">
    <property type="entry name" value="tim"/>
    <property type="match status" value="1"/>
</dbReference>
<comment type="subunit">
    <text evidence="2">Homodimer.</text>
</comment>
<dbReference type="RefSeq" id="XP_067713644.1">
    <property type="nucleotide sequence ID" value="XM_067857543.1"/>
</dbReference>
<dbReference type="Proteomes" id="UP001497744">
    <property type="component" value="Unassembled WGS sequence"/>
</dbReference>
<dbReference type="Pfam" id="PF00121">
    <property type="entry name" value="TIM"/>
    <property type="match status" value="1"/>
</dbReference>
<comment type="pathway">
    <text evidence="4">Carbohydrate degradation; glycolysis; D-glyceraldehyde 3-phosphate from glycerone phosphate: step 1/1.</text>
</comment>
<dbReference type="InterPro" id="IPR013785">
    <property type="entry name" value="Aldolase_TIM"/>
</dbReference>
<dbReference type="EMBL" id="BPLF01000001">
    <property type="protein sequence ID" value="GIX61573.1"/>
    <property type="molecule type" value="Genomic_DNA"/>
</dbReference>
<reference evidence="5 6" key="1">
    <citation type="submission" date="2021-06" db="EMBL/GenBank/DDBJ databases">
        <title>Genome sequence of Babesia caballi.</title>
        <authorList>
            <person name="Yamagishi J."/>
            <person name="Kidaka T."/>
            <person name="Ochi A."/>
        </authorList>
    </citation>
    <scope>NUCLEOTIDE SEQUENCE [LARGE SCALE GENOMIC DNA]</scope>
    <source>
        <strain evidence="5">USDA-D6B2</strain>
    </source>
</reference>
<dbReference type="GO" id="GO:0005829">
    <property type="term" value="C:cytosol"/>
    <property type="evidence" value="ECO:0007669"/>
    <property type="project" value="TreeGrafter"/>
</dbReference>
<protein>
    <recommendedName>
        <fullName evidence="4">Triosephosphate isomerase</fullName>
        <ecNumber evidence="4">5.3.1.1</ecNumber>
    </recommendedName>
</protein>
<dbReference type="PROSITE" id="PS51440">
    <property type="entry name" value="TIM_2"/>
    <property type="match status" value="1"/>
</dbReference>
<dbReference type="Gene3D" id="3.20.20.70">
    <property type="entry name" value="Aldolase class I"/>
    <property type="match status" value="1"/>
</dbReference>
<keyword evidence="3 4" id="KW-0413">Isomerase</keyword>
<comment type="catalytic activity">
    <reaction evidence="4">
        <text>D-glyceraldehyde 3-phosphate = dihydroxyacetone phosphate</text>
        <dbReference type="Rhea" id="RHEA:18585"/>
        <dbReference type="ChEBI" id="CHEBI:57642"/>
        <dbReference type="ChEBI" id="CHEBI:59776"/>
        <dbReference type="EC" id="5.3.1.1"/>
    </reaction>
</comment>
<dbReference type="PANTHER" id="PTHR21139">
    <property type="entry name" value="TRIOSEPHOSPHATE ISOMERASE"/>
    <property type="match status" value="1"/>
</dbReference>
<dbReference type="AlphaFoldDB" id="A0AAV4LN54"/>
<evidence type="ECO:0000256" key="3">
    <source>
        <dbReference type="ARBA" id="ARBA00023235"/>
    </source>
</evidence>
<comment type="pathway">
    <text evidence="4">Carbohydrate biosynthesis; gluconeogenesis.</text>
</comment>
<sequence length="297" mass="31622">MAVGASLNGVRRPSAFLASEAAIAGRHSGRLQKAANAEAADGSAQPRGPASTLVVCNWKCYPSTSAAREQIKRFAKMQVPRNVEVLTAPCSVFLREMVAEYDASGSMCVVCSQDVSSAQSAFGPFTGDVTAGLLKDLGVGWTILGHSERRDGGPLGIDESRQLINRKLTAALEQGLKVILCVGESGDRDPAYVTRQLEDICTDVANADEKLVVAYEPNSSVGTDRPVAAEEVNQTITDIKSNARCNLRNVRFIYGGSVDGSNAAQYTTQPNIDGIIVGRLWQKPDFEELLAIISTAS</sequence>
<evidence type="ECO:0000313" key="6">
    <source>
        <dbReference type="Proteomes" id="UP001497744"/>
    </source>
</evidence>
<dbReference type="InterPro" id="IPR000652">
    <property type="entry name" value="Triosephosphate_isomerase"/>
</dbReference>
<dbReference type="GO" id="GO:0006094">
    <property type="term" value="P:gluconeogenesis"/>
    <property type="evidence" value="ECO:0007669"/>
    <property type="project" value="UniProtKB-KW"/>
</dbReference>
<name>A0AAV4LN54_BABCB</name>
<dbReference type="GeneID" id="94193056"/>